<evidence type="ECO:0000256" key="4">
    <source>
        <dbReference type="ARBA" id="ARBA00022832"/>
    </source>
</evidence>
<dbReference type="HAMAP" id="MF_00101">
    <property type="entry name" value="AcpS"/>
    <property type="match status" value="1"/>
</dbReference>
<keyword evidence="2 8" id="KW-0808">Transferase</keyword>
<feature type="binding site" evidence="8">
    <location>
        <position position="8"/>
    </location>
    <ligand>
        <name>Mg(2+)</name>
        <dbReference type="ChEBI" id="CHEBI:18420"/>
    </ligand>
</feature>
<dbReference type="GO" id="GO:0005737">
    <property type="term" value="C:cytoplasm"/>
    <property type="evidence" value="ECO:0007669"/>
    <property type="project" value="UniProtKB-SubCell"/>
</dbReference>
<evidence type="ECO:0000313" key="11">
    <source>
        <dbReference type="Proteomes" id="UP000242818"/>
    </source>
</evidence>
<dbReference type="GO" id="GO:0008897">
    <property type="term" value="F:holo-[acyl-carrier-protein] synthase activity"/>
    <property type="evidence" value="ECO:0007669"/>
    <property type="project" value="UniProtKB-UniRule"/>
</dbReference>
<comment type="cofactor">
    <cofactor evidence="8">
        <name>Mg(2+)</name>
        <dbReference type="ChEBI" id="CHEBI:18420"/>
    </cofactor>
</comment>
<dbReference type="RefSeq" id="WP_089708441.1">
    <property type="nucleotide sequence ID" value="NZ_FMAR01000001.1"/>
</dbReference>
<feature type="binding site" evidence="8">
    <location>
        <position position="56"/>
    </location>
    <ligand>
        <name>Mg(2+)</name>
        <dbReference type="ChEBI" id="CHEBI:18420"/>
    </ligand>
</feature>
<evidence type="ECO:0000256" key="1">
    <source>
        <dbReference type="ARBA" id="ARBA00022516"/>
    </source>
</evidence>
<dbReference type="OrthoDB" id="517356at2"/>
<evidence type="ECO:0000256" key="8">
    <source>
        <dbReference type="HAMAP-Rule" id="MF_00101"/>
    </source>
</evidence>
<evidence type="ECO:0000256" key="7">
    <source>
        <dbReference type="ARBA" id="ARBA00023160"/>
    </source>
</evidence>
<dbReference type="GO" id="GO:0006633">
    <property type="term" value="P:fatty acid biosynthetic process"/>
    <property type="evidence" value="ECO:0007669"/>
    <property type="project" value="UniProtKB-UniRule"/>
</dbReference>
<protein>
    <recommendedName>
        <fullName evidence="8">Holo-[acyl-carrier-protein] synthase</fullName>
        <shortName evidence="8">Holo-ACP synthase</shortName>
        <ecNumber evidence="8">2.7.8.7</ecNumber>
    </recommendedName>
    <alternativeName>
        <fullName evidence="8">4'-phosphopantetheinyl transferase AcpS</fullName>
    </alternativeName>
</protein>
<keyword evidence="7 8" id="KW-0275">Fatty acid biosynthesis</keyword>
<evidence type="ECO:0000259" key="9">
    <source>
        <dbReference type="Pfam" id="PF01648"/>
    </source>
</evidence>
<comment type="subcellular location">
    <subcellularLocation>
        <location evidence="8">Cytoplasm</location>
    </subcellularLocation>
</comment>
<keyword evidence="11" id="KW-1185">Reference proteome</keyword>
<evidence type="ECO:0000256" key="6">
    <source>
        <dbReference type="ARBA" id="ARBA00023098"/>
    </source>
</evidence>
<dbReference type="InterPro" id="IPR002582">
    <property type="entry name" value="ACPS"/>
</dbReference>
<keyword evidence="8" id="KW-0963">Cytoplasm</keyword>
<keyword evidence="6 8" id="KW-0443">Lipid metabolism</keyword>
<dbReference type="SUPFAM" id="SSF56214">
    <property type="entry name" value="4'-phosphopantetheinyl transferase"/>
    <property type="match status" value="1"/>
</dbReference>
<keyword evidence="4 8" id="KW-0276">Fatty acid metabolism</keyword>
<dbReference type="EC" id="2.7.8.7" evidence="8"/>
<feature type="domain" description="4'-phosphopantetheinyl transferase" evidence="9">
    <location>
        <begin position="4"/>
        <end position="104"/>
    </location>
</feature>
<keyword evidence="5 8" id="KW-0460">Magnesium</keyword>
<reference evidence="10 11" key="1">
    <citation type="submission" date="2016-08" db="EMBL/GenBank/DDBJ databases">
        <authorList>
            <person name="Seilhamer J.J."/>
        </authorList>
    </citation>
    <scope>NUCLEOTIDE SEQUENCE [LARGE SCALE GENOMIC DNA]</scope>
    <source>
        <strain evidence="10 11">A37T2</strain>
    </source>
</reference>
<dbReference type="InterPro" id="IPR004568">
    <property type="entry name" value="Ppantetheine-prot_Trfase_dom"/>
</dbReference>
<dbReference type="NCBIfam" id="TIGR00516">
    <property type="entry name" value="acpS"/>
    <property type="match status" value="1"/>
</dbReference>
<dbReference type="Pfam" id="PF01648">
    <property type="entry name" value="ACPS"/>
    <property type="match status" value="1"/>
</dbReference>
<dbReference type="Gene3D" id="3.90.470.20">
    <property type="entry name" value="4'-phosphopantetheinyl transferase domain"/>
    <property type="match status" value="1"/>
</dbReference>
<evidence type="ECO:0000256" key="2">
    <source>
        <dbReference type="ARBA" id="ARBA00022679"/>
    </source>
</evidence>
<dbReference type="AlphaFoldDB" id="A0A1C3ZGM6"/>
<dbReference type="InterPro" id="IPR008278">
    <property type="entry name" value="4-PPantetheinyl_Trfase_dom"/>
</dbReference>
<comment type="function">
    <text evidence="8">Transfers the 4'-phosphopantetheine moiety from coenzyme A to a Ser of acyl-carrier-protein.</text>
</comment>
<keyword evidence="1 8" id="KW-0444">Lipid biosynthesis</keyword>
<comment type="similarity">
    <text evidence="8">Belongs to the P-Pant transferase superfamily. AcpS family.</text>
</comment>
<gene>
    <name evidence="8" type="primary">acpS</name>
    <name evidence="10" type="ORF">GA0116948_101386</name>
</gene>
<name>A0A1C3ZGM6_9BACT</name>
<keyword evidence="3 8" id="KW-0479">Metal-binding</keyword>
<dbReference type="EMBL" id="FMAR01000001">
    <property type="protein sequence ID" value="SCB81436.1"/>
    <property type="molecule type" value="Genomic_DNA"/>
</dbReference>
<dbReference type="InterPro" id="IPR037143">
    <property type="entry name" value="4-PPantetheinyl_Trfase_dom_sf"/>
</dbReference>
<proteinExistence type="inferred from homology"/>
<evidence type="ECO:0000256" key="3">
    <source>
        <dbReference type="ARBA" id="ARBA00022723"/>
    </source>
</evidence>
<sequence length="123" mass="13403">MIKGIGTDIVDVARIQLKIQQGRGFREWVFSPLEIAYCEKQAQPAQSYAARFAAKEALLKALGTGWGESGLQFHEIEVRNDLAGKPSLHLLGHGATAYTNFILHVSLSHTATLATATVLVEEN</sequence>
<dbReference type="NCBIfam" id="TIGR00556">
    <property type="entry name" value="pantethn_trn"/>
    <property type="match status" value="1"/>
</dbReference>
<organism evidence="10 11">
    <name type="scientific">Chitinophaga costaii</name>
    <dbReference type="NCBI Taxonomy" id="1335309"/>
    <lineage>
        <taxon>Bacteria</taxon>
        <taxon>Pseudomonadati</taxon>
        <taxon>Bacteroidota</taxon>
        <taxon>Chitinophagia</taxon>
        <taxon>Chitinophagales</taxon>
        <taxon>Chitinophagaceae</taxon>
        <taxon>Chitinophaga</taxon>
    </lineage>
</organism>
<evidence type="ECO:0000256" key="5">
    <source>
        <dbReference type="ARBA" id="ARBA00022842"/>
    </source>
</evidence>
<accession>A0A1C3ZGM6</accession>
<dbReference type="GO" id="GO:0000287">
    <property type="term" value="F:magnesium ion binding"/>
    <property type="evidence" value="ECO:0007669"/>
    <property type="project" value="UniProtKB-UniRule"/>
</dbReference>
<comment type="catalytic activity">
    <reaction evidence="8">
        <text>apo-[ACP] + CoA = holo-[ACP] + adenosine 3',5'-bisphosphate + H(+)</text>
        <dbReference type="Rhea" id="RHEA:12068"/>
        <dbReference type="Rhea" id="RHEA-COMP:9685"/>
        <dbReference type="Rhea" id="RHEA-COMP:9690"/>
        <dbReference type="ChEBI" id="CHEBI:15378"/>
        <dbReference type="ChEBI" id="CHEBI:29999"/>
        <dbReference type="ChEBI" id="CHEBI:57287"/>
        <dbReference type="ChEBI" id="CHEBI:58343"/>
        <dbReference type="ChEBI" id="CHEBI:64479"/>
        <dbReference type="EC" id="2.7.8.7"/>
    </reaction>
</comment>
<dbReference type="STRING" id="1335309.GA0116948_101386"/>
<dbReference type="Proteomes" id="UP000242818">
    <property type="component" value="Unassembled WGS sequence"/>
</dbReference>
<evidence type="ECO:0000313" key="10">
    <source>
        <dbReference type="EMBL" id="SCB81436.1"/>
    </source>
</evidence>